<dbReference type="Proteomes" id="UP000315364">
    <property type="component" value="Chromosome"/>
</dbReference>
<name>A0A5B8LVK6_9HYPH</name>
<evidence type="ECO:0000256" key="2">
    <source>
        <dbReference type="ARBA" id="ARBA00023002"/>
    </source>
</evidence>
<evidence type="ECO:0000256" key="1">
    <source>
        <dbReference type="ARBA" id="ARBA00006484"/>
    </source>
</evidence>
<dbReference type="Pfam" id="PF13561">
    <property type="entry name" value="adh_short_C2"/>
    <property type="match status" value="1"/>
</dbReference>
<protein>
    <submittedName>
        <fullName evidence="3">SDR family oxidoreductase</fullName>
    </submittedName>
</protein>
<reference evidence="3 4" key="1">
    <citation type="submission" date="2019-07" db="EMBL/GenBank/DDBJ databases">
        <title>Full genome sequence of Devosia sp. Gsoil 520.</title>
        <authorList>
            <person name="Im W.-T."/>
        </authorList>
    </citation>
    <scope>NUCLEOTIDE SEQUENCE [LARGE SCALE GENOMIC DNA]</scope>
    <source>
        <strain evidence="3 4">Gsoil 520</strain>
    </source>
</reference>
<comment type="similarity">
    <text evidence="1">Belongs to the short-chain dehydrogenases/reductases (SDR) family.</text>
</comment>
<evidence type="ECO:0000313" key="3">
    <source>
        <dbReference type="EMBL" id="QDZ11625.1"/>
    </source>
</evidence>
<dbReference type="AlphaFoldDB" id="A0A5B8LVK6"/>
<dbReference type="InterPro" id="IPR036291">
    <property type="entry name" value="NAD(P)-bd_dom_sf"/>
</dbReference>
<dbReference type="InterPro" id="IPR002347">
    <property type="entry name" value="SDR_fam"/>
</dbReference>
<sequence length="271" mass="28309">MPDLFNLSGKIAMVTGGAGILGHGFCQVLAEHGAAVALVDLSRDAADNAARQIRDAVPGATILPVECDVADSASVAAAVDTIVGQLGGIDILHNNAATKSGDLNAFFEPFETFDPSIWREIMGVNIDGMFLVAQAVGRQMLAQGRGGSMIKTASIYGVVAPDQRIYEGSNYMGRAINTPAVYSASKAAVIGLARYLATYWAEAGIRVNVLTPGGIESGQNDVFRTRYANRVPLGRMGADSELHGALIYLASDASSYVTGQNLIVDGGLSAW</sequence>
<dbReference type="PANTHER" id="PTHR42760">
    <property type="entry name" value="SHORT-CHAIN DEHYDROGENASES/REDUCTASES FAMILY MEMBER"/>
    <property type="match status" value="1"/>
</dbReference>
<dbReference type="KEGG" id="dea:FPZ08_13180"/>
<dbReference type="OrthoDB" id="9803333at2"/>
<keyword evidence="2" id="KW-0560">Oxidoreductase</keyword>
<dbReference type="SUPFAM" id="SSF51735">
    <property type="entry name" value="NAD(P)-binding Rossmann-fold domains"/>
    <property type="match status" value="1"/>
</dbReference>
<keyword evidence="4" id="KW-1185">Reference proteome</keyword>
<proteinExistence type="inferred from homology"/>
<dbReference type="PANTHER" id="PTHR42760:SF133">
    <property type="entry name" value="3-OXOACYL-[ACYL-CARRIER-PROTEIN] REDUCTASE"/>
    <property type="match status" value="1"/>
</dbReference>
<dbReference type="EMBL" id="CP042304">
    <property type="protein sequence ID" value="QDZ11625.1"/>
    <property type="molecule type" value="Genomic_DNA"/>
</dbReference>
<dbReference type="FunFam" id="3.40.50.720:FF:000084">
    <property type="entry name" value="Short-chain dehydrogenase reductase"/>
    <property type="match status" value="1"/>
</dbReference>
<organism evidence="3 4">
    <name type="scientific">Devosia ginsengisoli</name>
    <dbReference type="NCBI Taxonomy" id="400770"/>
    <lineage>
        <taxon>Bacteria</taxon>
        <taxon>Pseudomonadati</taxon>
        <taxon>Pseudomonadota</taxon>
        <taxon>Alphaproteobacteria</taxon>
        <taxon>Hyphomicrobiales</taxon>
        <taxon>Devosiaceae</taxon>
        <taxon>Devosia</taxon>
    </lineage>
</organism>
<evidence type="ECO:0000313" key="4">
    <source>
        <dbReference type="Proteomes" id="UP000315364"/>
    </source>
</evidence>
<accession>A0A5B8LVK6</accession>
<dbReference type="RefSeq" id="WP_146290443.1">
    <property type="nucleotide sequence ID" value="NZ_CP042304.1"/>
</dbReference>
<dbReference type="GO" id="GO:0016616">
    <property type="term" value="F:oxidoreductase activity, acting on the CH-OH group of donors, NAD or NADP as acceptor"/>
    <property type="evidence" value="ECO:0007669"/>
    <property type="project" value="TreeGrafter"/>
</dbReference>
<dbReference type="PRINTS" id="PR00081">
    <property type="entry name" value="GDHRDH"/>
</dbReference>
<dbReference type="Gene3D" id="3.40.50.720">
    <property type="entry name" value="NAD(P)-binding Rossmann-like Domain"/>
    <property type="match status" value="1"/>
</dbReference>
<gene>
    <name evidence="3" type="ORF">FPZ08_13180</name>
</gene>
<dbReference type="PRINTS" id="PR00080">
    <property type="entry name" value="SDRFAMILY"/>
</dbReference>